<keyword evidence="4" id="KW-0175">Coiled coil</keyword>
<dbReference type="OrthoDB" id="226679at2"/>
<dbReference type="InterPro" id="IPR050679">
    <property type="entry name" value="Bact_HTH_transcr_reg"/>
</dbReference>
<dbReference type="Gene3D" id="3.30.70.1450">
    <property type="entry name" value="Regulator of K+ conductance, C-terminal domain"/>
    <property type="match status" value="1"/>
</dbReference>
<evidence type="ECO:0000313" key="7">
    <source>
        <dbReference type="EMBL" id="EEG72393.1"/>
    </source>
</evidence>
<dbReference type="GO" id="GO:0003700">
    <property type="term" value="F:DNA-binding transcription factor activity"/>
    <property type="evidence" value="ECO:0007669"/>
    <property type="project" value="InterPro"/>
</dbReference>
<dbReference type="RefSeq" id="WP_006444740.1">
    <property type="nucleotide sequence ID" value="NZ_CP036524.1"/>
</dbReference>
<dbReference type="InterPro" id="IPR000524">
    <property type="entry name" value="Tscrpt_reg_HTH_GntR"/>
</dbReference>
<evidence type="ECO:0000256" key="3">
    <source>
        <dbReference type="ARBA" id="ARBA00023163"/>
    </source>
</evidence>
<dbReference type="Pfam" id="PF02080">
    <property type="entry name" value="TrkA_C"/>
    <property type="match status" value="1"/>
</dbReference>
<dbReference type="GO" id="GO:0003677">
    <property type="term" value="F:DNA binding"/>
    <property type="evidence" value="ECO:0007669"/>
    <property type="project" value="UniProtKB-KW"/>
</dbReference>
<dbReference type="PANTHER" id="PTHR44846">
    <property type="entry name" value="MANNOSYL-D-GLYCERATE TRANSPORT/METABOLISM SYSTEM REPRESSOR MNGR-RELATED"/>
    <property type="match status" value="1"/>
</dbReference>
<dbReference type="SUPFAM" id="SSF116726">
    <property type="entry name" value="TrkA C-terminal domain-like"/>
    <property type="match status" value="1"/>
</dbReference>
<name>C0C5K9_9FIRM</name>
<dbReference type="PROSITE" id="PS51202">
    <property type="entry name" value="RCK_C"/>
    <property type="match status" value="1"/>
</dbReference>
<evidence type="ECO:0000313" key="8">
    <source>
        <dbReference type="Proteomes" id="UP000004893"/>
    </source>
</evidence>
<dbReference type="Gene3D" id="1.10.10.10">
    <property type="entry name" value="Winged helix-like DNA-binding domain superfamily/Winged helix DNA-binding domain"/>
    <property type="match status" value="1"/>
</dbReference>
<keyword evidence="2" id="KW-0238">DNA-binding</keyword>
<feature type="domain" description="RCK C-terminal" evidence="6">
    <location>
        <begin position="121"/>
        <end position="205"/>
    </location>
</feature>
<reference evidence="7" key="2">
    <citation type="submission" date="2013-06" db="EMBL/GenBank/DDBJ databases">
        <title>Draft genome sequence of Clostridium hylemonae (DSM 15053).</title>
        <authorList>
            <person name="Sudarsanam P."/>
            <person name="Ley R."/>
            <person name="Guruge J."/>
            <person name="Turnbaugh P.J."/>
            <person name="Mahowald M."/>
            <person name="Liep D."/>
            <person name="Gordon J."/>
        </authorList>
    </citation>
    <scope>NUCLEOTIDE SEQUENCE</scope>
    <source>
        <strain evidence="7">DSM 15053</strain>
    </source>
</reference>
<dbReference type="eggNOG" id="COG2188">
    <property type="taxonomic scope" value="Bacteria"/>
</dbReference>
<accession>C0C5K9</accession>
<dbReference type="SUPFAM" id="SSF46785">
    <property type="entry name" value="Winged helix' DNA-binding domain"/>
    <property type="match status" value="1"/>
</dbReference>
<feature type="domain" description="HTH gntR-type" evidence="5">
    <location>
        <begin position="7"/>
        <end position="75"/>
    </location>
</feature>
<dbReference type="SMART" id="SM00345">
    <property type="entry name" value="HTH_GNTR"/>
    <property type="match status" value="1"/>
</dbReference>
<dbReference type="InterPro" id="IPR036388">
    <property type="entry name" value="WH-like_DNA-bd_sf"/>
</dbReference>
<comment type="caution">
    <text evidence="7">The sequence shown here is derived from an EMBL/GenBank/DDBJ whole genome shotgun (WGS) entry which is preliminary data.</text>
</comment>
<dbReference type="STRING" id="553973.CLOHYLEM_07396"/>
<dbReference type="Pfam" id="PF00392">
    <property type="entry name" value="GntR"/>
    <property type="match status" value="1"/>
</dbReference>
<organism evidence="7 8">
    <name type="scientific">[Clostridium] hylemonae DSM 15053</name>
    <dbReference type="NCBI Taxonomy" id="553973"/>
    <lineage>
        <taxon>Bacteria</taxon>
        <taxon>Bacillati</taxon>
        <taxon>Bacillota</taxon>
        <taxon>Clostridia</taxon>
        <taxon>Lachnospirales</taxon>
        <taxon>Lachnospiraceae</taxon>
    </lineage>
</organism>
<dbReference type="HOGENOM" id="CLU_112362_0_0_9"/>
<proteinExistence type="predicted"/>
<keyword evidence="1" id="KW-0805">Transcription regulation</keyword>
<evidence type="ECO:0000259" key="6">
    <source>
        <dbReference type="PROSITE" id="PS51202"/>
    </source>
</evidence>
<dbReference type="EMBL" id="ABYI02000041">
    <property type="protein sequence ID" value="EEG72393.1"/>
    <property type="molecule type" value="Genomic_DNA"/>
</dbReference>
<dbReference type="Proteomes" id="UP000004893">
    <property type="component" value="Unassembled WGS sequence"/>
</dbReference>
<dbReference type="InterPro" id="IPR036390">
    <property type="entry name" value="WH_DNA-bd_sf"/>
</dbReference>
<dbReference type="InterPro" id="IPR036721">
    <property type="entry name" value="RCK_C_sf"/>
</dbReference>
<protein>
    <submittedName>
        <fullName evidence="7">TrkA C-terminal domain protein</fullName>
    </submittedName>
</protein>
<dbReference type="PROSITE" id="PS50949">
    <property type="entry name" value="HTH_GNTR"/>
    <property type="match status" value="1"/>
</dbReference>
<dbReference type="CDD" id="cd07377">
    <property type="entry name" value="WHTH_GntR"/>
    <property type="match status" value="1"/>
</dbReference>
<evidence type="ECO:0000256" key="1">
    <source>
        <dbReference type="ARBA" id="ARBA00023015"/>
    </source>
</evidence>
<dbReference type="GO" id="GO:0006813">
    <property type="term" value="P:potassium ion transport"/>
    <property type="evidence" value="ECO:0007669"/>
    <property type="project" value="InterPro"/>
</dbReference>
<dbReference type="GO" id="GO:0045892">
    <property type="term" value="P:negative regulation of DNA-templated transcription"/>
    <property type="evidence" value="ECO:0007669"/>
    <property type="project" value="TreeGrafter"/>
</dbReference>
<feature type="coiled-coil region" evidence="4">
    <location>
        <begin position="91"/>
        <end position="125"/>
    </location>
</feature>
<sequence length="205" mass="22616">MKISKNIPVYAQVAYDIASQIANGKLKEGQRLSGRTLLSSQYGVSSETIRRAMNLLANMNVVDIRQNVGAVIASRALAIEYVQQCGIDNDLRGLKEQLKSLTLQRDQLNGEISSLFEKIMALEERFQNSGHLRTYEFIIQADSRAAGKTIGELQFRQATGGTIIAVRENGDTQFSPDPQTVLQEGTMIIVACNAANLSYVSEFVR</sequence>
<evidence type="ECO:0000256" key="4">
    <source>
        <dbReference type="SAM" id="Coils"/>
    </source>
</evidence>
<evidence type="ECO:0000256" key="2">
    <source>
        <dbReference type="ARBA" id="ARBA00023125"/>
    </source>
</evidence>
<dbReference type="GO" id="GO:0008324">
    <property type="term" value="F:monoatomic cation transmembrane transporter activity"/>
    <property type="evidence" value="ECO:0007669"/>
    <property type="project" value="InterPro"/>
</dbReference>
<evidence type="ECO:0000259" key="5">
    <source>
        <dbReference type="PROSITE" id="PS50949"/>
    </source>
</evidence>
<gene>
    <name evidence="7" type="ORF">CLOHYLEM_07396</name>
</gene>
<dbReference type="PANTHER" id="PTHR44846:SF17">
    <property type="entry name" value="GNTR-FAMILY TRANSCRIPTIONAL REGULATOR"/>
    <property type="match status" value="1"/>
</dbReference>
<keyword evidence="8" id="KW-1185">Reference proteome</keyword>
<dbReference type="AlphaFoldDB" id="C0C5K9"/>
<dbReference type="InterPro" id="IPR006037">
    <property type="entry name" value="RCK_C"/>
</dbReference>
<keyword evidence="3" id="KW-0804">Transcription</keyword>
<reference evidence="7" key="1">
    <citation type="submission" date="2009-02" db="EMBL/GenBank/DDBJ databases">
        <authorList>
            <person name="Fulton L."/>
            <person name="Clifton S."/>
            <person name="Fulton B."/>
            <person name="Xu J."/>
            <person name="Minx P."/>
            <person name="Pepin K.H."/>
            <person name="Johnson M."/>
            <person name="Bhonagiri V."/>
            <person name="Nash W.E."/>
            <person name="Mardis E.R."/>
            <person name="Wilson R.K."/>
        </authorList>
    </citation>
    <scope>NUCLEOTIDE SEQUENCE [LARGE SCALE GENOMIC DNA]</scope>
    <source>
        <strain evidence="7">DSM 15053</strain>
    </source>
</reference>